<reference evidence="3 4" key="1">
    <citation type="submission" date="2014-02" db="EMBL/GenBank/DDBJ databases">
        <title>The small core and large imbalanced accessory genome model reveals a collaborative survival strategy of Sorangium cellulosum strains in nature.</title>
        <authorList>
            <person name="Han K."/>
            <person name="Peng R."/>
            <person name="Blom J."/>
            <person name="Li Y.-Z."/>
        </authorList>
    </citation>
    <scope>NUCLEOTIDE SEQUENCE [LARGE SCALE GENOMIC DNA]</scope>
    <source>
        <strain evidence="3 4">So0011-07</strain>
    </source>
</reference>
<evidence type="ECO:0000313" key="4">
    <source>
        <dbReference type="Proteomes" id="UP000075635"/>
    </source>
</evidence>
<proteinExistence type="predicted"/>
<dbReference type="PANTHER" id="PTHR33352:SF3">
    <property type="entry name" value="SLR1612 PROTEIN"/>
    <property type="match status" value="1"/>
</dbReference>
<dbReference type="EMBL" id="JEMB01002023">
    <property type="protein sequence ID" value="KYF83975.1"/>
    <property type="molecule type" value="Genomic_DNA"/>
</dbReference>
<dbReference type="CDD" id="cd06260">
    <property type="entry name" value="DUF820-like"/>
    <property type="match status" value="1"/>
</dbReference>
<evidence type="ECO:0000256" key="1">
    <source>
        <dbReference type="SAM" id="MobiDB-lite"/>
    </source>
</evidence>
<sequence>MPFQSENSPIPIPPPGEDELPYDDGEPMESERHRAQMDLLIEVLQLFWSDRDDVYVSGNMAIYFSELQAKKNDFRGPDVFVVLDTTRRERKSWVVWQEDGRTPDVVIELLSDSTAAVDRGDKMRIYAKLLHVPEYYLFDPFSGTLEAYALDRASRSYVPVLPEANGDVPSASLGLRLGVRQGIYRGLQVDWLRWLDAQGRVLPTGEEQARAAEEQARAAEEQARTASDEAKRLAARLAAYEKQFGPLPGNGSDER</sequence>
<organism evidence="3 4">
    <name type="scientific">Sorangium cellulosum</name>
    <name type="common">Polyangium cellulosum</name>
    <dbReference type="NCBI Taxonomy" id="56"/>
    <lineage>
        <taxon>Bacteria</taxon>
        <taxon>Pseudomonadati</taxon>
        <taxon>Myxococcota</taxon>
        <taxon>Polyangia</taxon>
        <taxon>Polyangiales</taxon>
        <taxon>Polyangiaceae</taxon>
        <taxon>Sorangium</taxon>
    </lineage>
</organism>
<dbReference type="InterPro" id="IPR008538">
    <property type="entry name" value="Uma2"/>
</dbReference>
<dbReference type="PANTHER" id="PTHR33352">
    <property type="entry name" value="SLR1095 PROTEIN"/>
    <property type="match status" value="1"/>
</dbReference>
<name>A0A150RUT2_SORCE</name>
<feature type="compositionally biased region" description="Acidic residues" evidence="1">
    <location>
        <begin position="16"/>
        <end position="28"/>
    </location>
</feature>
<dbReference type="InterPro" id="IPR011335">
    <property type="entry name" value="Restrct_endonuc-II-like"/>
</dbReference>
<feature type="region of interest" description="Disordered" evidence="1">
    <location>
        <begin position="206"/>
        <end position="227"/>
    </location>
</feature>
<protein>
    <recommendedName>
        <fullName evidence="2">Putative restriction endonuclease domain-containing protein</fullName>
    </recommendedName>
</protein>
<feature type="compositionally biased region" description="Basic and acidic residues" evidence="1">
    <location>
        <begin position="207"/>
        <end position="227"/>
    </location>
</feature>
<evidence type="ECO:0000259" key="2">
    <source>
        <dbReference type="Pfam" id="PF05685"/>
    </source>
</evidence>
<feature type="region of interest" description="Disordered" evidence="1">
    <location>
        <begin position="1"/>
        <end position="29"/>
    </location>
</feature>
<dbReference type="SUPFAM" id="SSF52980">
    <property type="entry name" value="Restriction endonuclease-like"/>
    <property type="match status" value="1"/>
</dbReference>
<dbReference type="Gene3D" id="3.90.1570.10">
    <property type="entry name" value="tt1808, chain A"/>
    <property type="match status" value="1"/>
</dbReference>
<dbReference type="AlphaFoldDB" id="A0A150RUT2"/>
<accession>A0A150RUT2</accession>
<comment type="caution">
    <text evidence="3">The sequence shown here is derived from an EMBL/GenBank/DDBJ whole genome shotgun (WGS) entry which is preliminary data.</text>
</comment>
<feature type="domain" description="Putative restriction endonuclease" evidence="2">
    <location>
        <begin position="21"/>
        <end position="179"/>
    </location>
</feature>
<dbReference type="InterPro" id="IPR012296">
    <property type="entry name" value="Nuclease_put_TT1808"/>
</dbReference>
<dbReference type="Proteomes" id="UP000075635">
    <property type="component" value="Unassembled WGS sequence"/>
</dbReference>
<dbReference type="Pfam" id="PF05685">
    <property type="entry name" value="Uma2"/>
    <property type="match status" value="1"/>
</dbReference>
<evidence type="ECO:0000313" key="3">
    <source>
        <dbReference type="EMBL" id="KYF83975.1"/>
    </source>
</evidence>
<gene>
    <name evidence="3" type="ORF">BE17_35115</name>
</gene>